<name>A0AA38IEV6_9CUCU</name>
<dbReference type="PANTHER" id="PTHR11008:SF32">
    <property type="entry name" value="CIRCADIAN CLOCK-CONTROLLED PROTEIN DAYWAKE-RELATED"/>
    <property type="match status" value="1"/>
</dbReference>
<dbReference type="PANTHER" id="PTHR11008">
    <property type="entry name" value="PROTEIN TAKEOUT-LIKE PROTEIN"/>
    <property type="match status" value="1"/>
</dbReference>
<keyword evidence="2" id="KW-1185">Reference proteome</keyword>
<dbReference type="Proteomes" id="UP001168821">
    <property type="component" value="Unassembled WGS sequence"/>
</dbReference>
<dbReference type="InterPro" id="IPR038606">
    <property type="entry name" value="To_sf"/>
</dbReference>
<dbReference type="Pfam" id="PF06585">
    <property type="entry name" value="JHBP"/>
    <property type="match status" value="1"/>
</dbReference>
<dbReference type="GO" id="GO:0005615">
    <property type="term" value="C:extracellular space"/>
    <property type="evidence" value="ECO:0007669"/>
    <property type="project" value="TreeGrafter"/>
</dbReference>
<accession>A0AA38IEV6</accession>
<organism evidence="1 2">
    <name type="scientific">Zophobas morio</name>
    <dbReference type="NCBI Taxonomy" id="2755281"/>
    <lineage>
        <taxon>Eukaryota</taxon>
        <taxon>Metazoa</taxon>
        <taxon>Ecdysozoa</taxon>
        <taxon>Arthropoda</taxon>
        <taxon>Hexapoda</taxon>
        <taxon>Insecta</taxon>
        <taxon>Pterygota</taxon>
        <taxon>Neoptera</taxon>
        <taxon>Endopterygota</taxon>
        <taxon>Coleoptera</taxon>
        <taxon>Polyphaga</taxon>
        <taxon>Cucujiformia</taxon>
        <taxon>Tenebrionidae</taxon>
        <taxon>Zophobas</taxon>
    </lineage>
</organism>
<gene>
    <name evidence="1" type="ORF">Zmor_018826</name>
</gene>
<protein>
    <submittedName>
        <fullName evidence="1">Uncharacterized protein</fullName>
    </submittedName>
</protein>
<dbReference type="Gene3D" id="3.15.10.30">
    <property type="entry name" value="Haemolymph juvenile hormone binding protein"/>
    <property type="match status" value="1"/>
</dbReference>
<reference evidence="1" key="1">
    <citation type="journal article" date="2023" name="G3 (Bethesda)">
        <title>Whole genome assemblies of Zophobas morio and Tenebrio molitor.</title>
        <authorList>
            <person name="Kaur S."/>
            <person name="Stinson S.A."/>
            <person name="diCenzo G.C."/>
        </authorList>
    </citation>
    <scope>NUCLEOTIDE SEQUENCE</scope>
    <source>
        <strain evidence="1">QUZm001</strain>
    </source>
</reference>
<dbReference type="InterPro" id="IPR010562">
    <property type="entry name" value="Haemolymph_juvenile_hormone-bd"/>
</dbReference>
<evidence type="ECO:0000313" key="1">
    <source>
        <dbReference type="EMBL" id="KAJ3652901.1"/>
    </source>
</evidence>
<comment type="caution">
    <text evidence="1">The sequence shown here is derived from an EMBL/GenBank/DDBJ whole genome shotgun (WGS) entry which is preliminary data.</text>
</comment>
<proteinExistence type="predicted"/>
<sequence>MNSFVLCLLTVVAFGSCLKLYLVIELGNRTYGLLQKYDQIKLIGLSKPENINAKLDFGPLTTTLTIEATYSELSIETDSESQGTIVLLPVNVKTPVVFTFIDPTFTFSFELEEYEKGATYFRVIDTKFEMQTQGGKFDYKHFFSNKILNEEFNNAMDAKWEQIFVLFKGFDEAMFAPYFGATFNDFLKKIPVAELFD</sequence>
<evidence type="ECO:0000313" key="2">
    <source>
        <dbReference type="Proteomes" id="UP001168821"/>
    </source>
</evidence>
<dbReference type="AlphaFoldDB" id="A0AA38IEV6"/>
<dbReference type="EMBL" id="JALNTZ010000005">
    <property type="protein sequence ID" value="KAJ3652901.1"/>
    <property type="molecule type" value="Genomic_DNA"/>
</dbReference>